<dbReference type="Proteomes" id="UP000191342">
    <property type="component" value="Unassembled WGS sequence"/>
</dbReference>
<evidence type="ECO:0008006" key="3">
    <source>
        <dbReference type="Google" id="ProtNLM"/>
    </source>
</evidence>
<dbReference type="EMBL" id="MLQL01000059">
    <property type="protein sequence ID" value="OQE12906.1"/>
    <property type="molecule type" value="Genomic_DNA"/>
</dbReference>
<name>A0A1V6SG33_9EURO</name>
<keyword evidence="2" id="KW-1185">Reference proteome</keyword>
<accession>A0A1V6SG33</accession>
<dbReference type="AlphaFoldDB" id="A0A1V6SG33"/>
<dbReference type="OrthoDB" id="5401170at2759"/>
<reference evidence="2" key="1">
    <citation type="journal article" date="2017" name="Nat. Microbiol.">
        <title>Global analysis of biosynthetic gene clusters reveals vast potential of secondary metabolite production in Penicillium species.</title>
        <authorList>
            <person name="Nielsen J.C."/>
            <person name="Grijseels S."/>
            <person name="Prigent S."/>
            <person name="Ji B."/>
            <person name="Dainat J."/>
            <person name="Nielsen K.F."/>
            <person name="Frisvad J.C."/>
            <person name="Workman M."/>
            <person name="Nielsen J."/>
        </authorList>
    </citation>
    <scope>NUCLEOTIDE SEQUENCE [LARGE SCALE GENOMIC DNA]</scope>
    <source>
        <strain evidence="2">IBT 14082</strain>
    </source>
</reference>
<protein>
    <recommendedName>
        <fullName evidence="3">Aminoglycoside phosphotransferase domain-containing protein</fullName>
    </recommendedName>
</protein>
<proteinExistence type="predicted"/>
<evidence type="ECO:0000313" key="2">
    <source>
        <dbReference type="Proteomes" id="UP000191342"/>
    </source>
</evidence>
<sequence>MSNSSNSGQVLFGLEGTQILMNSPPQPPINFIPETWEIVEKLEEDTVTQSEQNFIDGQGPAYVAGKFLCRPSGARGPLAILRIYHQIPWLGTELRKASVRAAQATGPFEPPELQALKHFKQQGCKVVPELLGYQFEKQDKEDIIPGGFVTYVIWKKVPGEPLDFTRFWNCTFSERQNIRAKFRQIYEKLLPFDYQVWVPSSTKIIYEWSTGEMHISGFKDATNRFLNKVWSDAHYASHDLVLVDPSIKSYFPIESIDLYRDDNGWECAAPTTIPVARHRGSAGSPGDWVELALRLTWPAARRS</sequence>
<comment type="caution">
    <text evidence="1">The sequence shown here is derived from an EMBL/GenBank/DDBJ whole genome shotgun (WGS) entry which is preliminary data.</text>
</comment>
<evidence type="ECO:0000313" key="1">
    <source>
        <dbReference type="EMBL" id="OQE12906.1"/>
    </source>
</evidence>
<gene>
    <name evidence="1" type="ORF">PENFLA_c059G07352</name>
</gene>
<organism evidence="1 2">
    <name type="scientific">Penicillium flavigenum</name>
    <dbReference type="NCBI Taxonomy" id="254877"/>
    <lineage>
        <taxon>Eukaryota</taxon>
        <taxon>Fungi</taxon>
        <taxon>Dikarya</taxon>
        <taxon>Ascomycota</taxon>
        <taxon>Pezizomycotina</taxon>
        <taxon>Eurotiomycetes</taxon>
        <taxon>Eurotiomycetidae</taxon>
        <taxon>Eurotiales</taxon>
        <taxon>Aspergillaceae</taxon>
        <taxon>Penicillium</taxon>
    </lineage>
</organism>